<evidence type="ECO:0000256" key="2">
    <source>
        <dbReference type="ARBA" id="ARBA00022670"/>
    </source>
</evidence>
<dbReference type="InterPro" id="IPR024079">
    <property type="entry name" value="MetalloPept_cat_dom_sf"/>
</dbReference>
<comment type="similarity">
    <text evidence="1 7">Belongs to the peptidase M3 family.</text>
</comment>
<dbReference type="AlphaFoldDB" id="A0A024TN75"/>
<organism evidence="9">
    <name type="scientific">Aphanomyces invadans</name>
    <dbReference type="NCBI Taxonomy" id="157072"/>
    <lineage>
        <taxon>Eukaryota</taxon>
        <taxon>Sar</taxon>
        <taxon>Stramenopiles</taxon>
        <taxon>Oomycota</taxon>
        <taxon>Saprolegniomycetes</taxon>
        <taxon>Saprolegniales</taxon>
        <taxon>Verrucalvaceae</taxon>
        <taxon>Aphanomyces</taxon>
    </lineage>
</organism>
<evidence type="ECO:0000259" key="8">
    <source>
        <dbReference type="Pfam" id="PF01432"/>
    </source>
</evidence>
<keyword evidence="3 7" id="KW-0479">Metal-binding</keyword>
<dbReference type="RefSeq" id="XP_008876259.1">
    <property type="nucleotide sequence ID" value="XM_008878037.1"/>
</dbReference>
<keyword evidence="6 7" id="KW-0482">Metalloprotease</keyword>
<keyword evidence="5 7" id="KW-0862">Zinc</keyword>
<dbReference type="VEuPathDB" id="FungiDB:H310_11369"/>
<dbReference type="EMBL" id="KI913982">
    <property type="protein sequence ID" value="ETV95086.1"/>
    <property type="molecule type" value="Genomic_DNA"/>
</dbReference>
<dbReference type="Gene3D" id="1.10.1370.10">
    <property type="entry name" value="Neurolysin, domain 3"/>
    <property type="match status" value="1"/>
</dbReference>
<dbReference type="PANTHER" id="PTHR11804">
    <property type="entry name" value="PROTEASE M3 THIMET OLIGOPEPTIDASE-RELATED"/>
    <property type="match status" value="1"/>
</dbReference>
<evidence type="ECO:0000313" key="9">
    <source>
        <dbReference type="EMBL" id="ETV95086.1"/>
    </source>
</evidence>
<protein>
    <recommendedName>
        <fullName evidence="8">Peptidase M3A/M3B catalytic domain-containing protein</fullName>
    </recommendedName>
</protein>
<dbReference type="GO" id="GO:0004222">
    <property type="term" value="F:metalloendopeptidase activity"/>
    <property type="evidence" value="ECO:0007669"/>
    <property type="project" value="InterPro"/>
</dbReference>
<dbReference type="PANTHER" id="PTHR11804:SF83">
    <property type="entry name" value="LD37516P"/>
    <property type="match status" value="1"/>
</dbReference>
<feature type="domain" description="Peptidase M3A/M3B catalytic" evidence="8">
    <location>
        <begin position="5"/>
        <end position="283"/>
    </location>
</feature>
<dbReference type="InterPro" id="IPR045090">
    <property type="entry name" value="Pept_M3A_M3B"/>
</dbReference>
<keyword evidence="2 7" id="KW-0645">Protease</keyword>
<proteinExistence type="inferred from homology"/>
<keyword evidence="4 7" id="KW-0378">Hydrolase</keyword>
<dbReference type="Pfam" id="PF01432">
    <property type="entry name" value="Peptidase_M3"/>
    <property type="match status" value="1"/>
</dbReference>
<dbReference type="Gene3D" id="3.40.390.10">
    <property type="entry name" value="Collagenase (Catalytic Domain)"/>
    <property type="match status" value="1"/>
</dbReference>
<evidence type="ECO:0000256" key="1">
    <source>
        <dbReference type="ARBA" id="ARBA00006040"/>
    </source>
</evidence>
<dbReference type="GO" id="GO:0006518">
    <property type="term" value="P:peptide metabolic process"/>
    <property type="evidence" value="ECO:0007669"/>
    <property type="project" value="TreeGrafter"/>
</dbReference>
<dbReference type="GO" id="GO:0046872">
    <property type="term" value="F:metal ion binding"/>
    <property type="evidence" value="ECO:0007669"/>
    <property type="project" value="UniProtKB-UniRule"/>
</dbReference>
<dbReference type="InterPro" id="IPR024077">
    <property type="entry name" value="Neurolysin/TOP_dom2"/>
</dbReference>
<accession>A0A024TN75</accession>
<dbReference type="OrthoDB" id="534666at2759"/>
<sequence>MFDAQTHKAAVPPHDNTPIMEEMLRLRHELAQLLGYNSYAEVSLLDKTAPSVSAVEALIFDLRDKCLAISKVEMAEVADFALKHGQEEPLEEFDIAYWTQQLRQARYNFDGEQLKPYFPMTKVLSGLFDFVLELFGIRVEPADGVQETWHPDVQFFQMRAVEAPGEPVIAQFFMDPYARPGDKRHGCWNEVVVSRSKVLRTELASVRLPVFALMNTLTPPVDDKPVLMSHREVELLLHNFGYGLRAALSSADYTAASQPYGIEWDAVEIPSMFLRMFCTSRRKRHLVLISFQCPP</sequence>
<evidence type="ECO:0000256" key="7">
    <source>
        <dbReference type="RuleBase" id="RU003435"/>
    </source>
</evidence>
<reference evidence="9" key="1">
    <citation type="submission" date="2013-12" db="EMBL/GenBank/DDBJ databases">
        <title>The Genome Sequence of Aphanomyces invadans NJM9701.</title>
        <authorList>
            <consortium name="The Broad Institute Genomics Platform"/>
            <person name="Russ C."/>
            <person name="Tyler B."/>
            <person name="van West P."/>
            <person name="Dieguez-Uribeondo J."/>
            <person name="Young S.K."/>
            <person name="Zeng Q."/>
            <person name="Gargeya S."/>
            <person name="Fitzgerald M."/>
            <person name="Abouelleil A."/>
            <person name="Alvarado L."/>
            <person name="Chapman S.B."/>
            <person name="Gainer-Dewar J."/>
            <person name="Goldberg J."/>
            <person name="Griggs A."/>
            <person name="Gujja S."/>
            <person name="Hansen M."/>
            <person name="Howarth C."/>
            <person name="Imamovic A."/>
            <person name="Ireland A."/>
            <person name="Larimer J."/>
            <person name="McCowan C."/>
            <person name="Murphy C."/>
            <person name="Pearson M."/>
            <person name="Poon T.W."/>
            <person name="Priest M."/>
            <person name="Roberts A."/>
            <person name="Saif S."/>
            <person name="Shea T."/>
            <person name="Sykes S."/>
            <person name="Wortman J."/>
            <person name="Nusbaum C."/>
            <person name="Birren B."/>
        </authorList>
    </citation>
    <scope>NUCLEOTIDE SEQUENCE [LARGE SCALE GENOMIC DNA]</scope>
    <source>
        <strain evidence="9">NJM9701</strain>
    </source>
</reference>
<gene>
    <name evidence="9" type="ORF">H310_11369</name>
</gene>
<dbReference type="eggNOG" id="KOG2089">
    <property type="taxonomic scope" value="Eukaryota"/>
</dbReference>
<evidence type="ECO:0000256" key="3">
    <source>
        <dbReference type="ARBA" id="ARBA00022723"/>
    </source>
</evidence>
<evidence type="ECO:0000256" key="5">
    <source>
        <dbReference type="ARBA" id="ARBA00022833"/>
    </source>
</evidence>
<evidence type="ECO:0000256" key="4">
    <source>
        <dbReference type="ARBA" id="ARBA00022801"/>
    </source>
</evidence>
<dbReference type="InterPro" id="IPR001567">
    <property type="entry name" value="Pept_M3A_M3B_dom"/>
</dbReference>
<name>A0A024TN75_9STRA</name>
<comment type="cofactor">
    <cofactor evidence="7">
        <name>Zn(2+)</name>
        <dbReference type="ChEBI" id="CHEBI:29105"/>
    </cofactor>
    <text evidence="7">Binds 1 zinc ion.</text>
</comment>
<dbReference type="SUPFAM" id="SSF55486">
    <property type="entry name" value="Metalloproteases ('zincins'), catalytic domain"/>
    <property type="match status" value="1"/>
</dbReference>
<dbReference type="GeneID" id="20088419"/>
<dbReference type="GO" id="GO:0006508">
    <property type="term" value="P:proteolysis"/>
    <property type="evidence" value="ECO:0007669"/>
    <property type="project" value="UniProtKB-KW"/>
</dbReference>
<evidence type="ECO:0000256" key="6">
    <source>
        <dbReference type="ARBA" id="ARBA00023049"/>
    </source>
</evidence>